<evidence type="ECO:0000256" key="13">
    <source>
        <dbReference type="PIRSR" id="PIRSR001400-1"/>
    </source>
</evidence>
<evidence type="ECO:0000256" key="14">
    <source>
        <dbReference type="PIRSR" id="PIRSR001400-2"/>
    </source>
</evidence>
<evidence type="ECO:0000313" key="18">
    <source>
        <dbReference type="EMBL" id="KEZ52070.1"/>
    </source>
</evidence>
<keyword evidence="7 12" id="KW-0479">Metal-binding</keyword>
<dbReference type="HAMAP" id="MF_00318">
    <property type="entry name" value="Enolase"/>
    <property type="match status" value="1"/>
</dbReference>
<dbReference type="Proteomes" id="UP000028549">
    <property type="component" value="Unassembled WGS sequence"/>
</dbReference>
<comment type="pathway">
    <text evidence="1 12">Carbohydrate degradation; glycolysis; pyruvate from D-glyceraldehyde 3-phosphate: step 4/5.</text>
</comment>
<feature type="binding site" evidence="12 15">
    <location>
        <position position="287"/>
    </location>
    <ligand>
        <name>Mg(2+)</name>
        <dbReference type="ChEBI" id="CHEBI:18420"/>
    </ligand>
</feature>
<feature type="binding site" evidence="14">
    <location>
        <position position="314"/>
    </location>
    <ligand>
        <name>substrate</name>
    </ligand>
</feature>
<comment type="cofactor">
    <cofactor evidence="15">
        <name>Mg(2+)</name>
        <dbReference type="ChEBI" id="CHEBI:18420"/>
    </cofactor>
    <text evidence="15">Mg(2+) is required for catalysis and for stabilizing the dimer.</text>
</comment>
<evidence type="ECO:0000256" key="12">
    <source>
        <dbReference type="HAMAP-Rule" id="MF_00318"/>
    </source>
</evidence>
<feature type="binding site" evidence="12">
    <location>
        <position position="390"/>
    </location>
    <ligand>
        <name>(2R)-2-phosphoglycerate</name>
        <dbReference type="ChEBI" id="CHEBI:58289"/>
    </ligand>
</feature>
<feature type="binding site" evidence="12 15">
    <location>
        <position position="242"/>
    </location>
    <ligand>
        <name>Mg(2+)</name>
        <dbReference type="ChEBI" id="CHEBI:18420"/>
    </ligand>
</feature>
<proteinExistence type="inferred from homology"/>
<evidence type="ECO:0000256" key="11">
    <source>
        <dbReference type="ARBA" id="ARBA00048951"/>
    </source>
</evidence>
<feature type="binding site" evidence="12">
    <location>
        <position position="368"/>
    </location>
    <ligand>
        <name>(2R)-2-phosphoglycerate</name>
        <dbReference type="ChEBI" id="CHEBI:58289"/>
    </ligand>
</feature>
<dbReference type="NCBIfam" id="TIGR01060">
    <property type="entry name" value="eno"/>
    <property type="match status" value="1"/>
</dbReference>
<comment type="subcellular location">
    <subcellularLocation>
        <location evidence="12">Cytoplasm</location>
    </subcellularLocation>
    <subcellularLocation>
        <location evidence="12">Secreted</location>
    </subcellularLocation>
    <subcellularLocation>
        <location evidence="12">Cell surface</location>
    </subcellularLocation>
    <text evidence="12">Fractions of enolase are present in both the cytoplasm and on the cell surface.</text>
</comment>
<dbReference type="AlphaFoldDB" id="A0A084GXK8"/>
<dbReference type="PRINTS" id="PR00148">
    <property type="entry name" value="ENOLASE"/>
</dbReference>
<dbReference type="PANTHER" id="PTHR11902">
    <property type="entry name" value="ENOLASE"/>
    <property type="match status" value="1"/>
</dbReference>
<name>A0A084GXK8_METID</name>
<feature type="domain" description="Enolase C-terminal TIM barrel" evidence="16">
    <location>
        <begin position="139"/>
        <end position="427"/>
    </location>
</feature>
<comment type="similarity">
    <text evidence="2 12">Belongs to the enolase family.</text>
</comment>
<keyword evidence="6 12" id="KW-0964">Secreted</keyword>
<evidence type="ECO:0000256" key="9">
    <source>
        <dbReference type="ARBA" id="ARBA00023152"/>
    </source>
</evidence>
<evidence type="ECO:0000256" key="10">
    <source>
        <dbReference type="ARBA" id="ARBA00023239"/>
    </source>
</evidence>
<dbReference type="EC" id="4.2.1.11" evidence="3 12"/>
<dbReference type="GO" id="GO:0009986">
    <property type="term" value="C:cell surface"/>
    <property type="evidence" value="ECO:0007669"/>
    <property type="project" value="UniProtKB-SubCell"/>
</dbReference>
<comment type="catalytic activity">
    <reaction evidence="11">
        <text>(2R)-2-phosphoglycerate = phosphoenolpyruvate + H2O</text>
        <dbReference type="Rhea" id="RHEA:10164"/>
        <dbReference type="ChEBI" id="CHEBI:15377"/>
        <dbReference type="ChEBI" id="CHEBI:58289"/>
        <dbReference type="ChEBI" id="CHEBI:58702"/>
        <dbReference type="EC" id="4.2.1.11"/>
    </reaction>
    <physiologicalReaction direction="left-to-right" evidence="11">
        <dbReference type="Rhea" id="RHEA:10165"/>
    </physiologicalReaction>
</comment>
<evidence type="ECO:0000259" key="17">
    <source>
        <dbReference type="SMART" id="SM01193"/>
    </source>
</evidence>
<feature type="active site" description="Proton donor" evidence="12 13">
    <location>
        <position position="205"/>
    </location>
</feature>
<dbReference type="Pfam" id="PF00113">
    <property type="entry name" value="Enolase_C"/>
    <property type="match status" value="1"/>
</dbReference>
<dbReference type="GO" id="GO:0000287">
    <property type="term" value="F:magnesium ion binding"/>
    <property type="evidence" value="ECO:0007669"/>
    <property type="project" value="UniProtKB-UniRule"/>
</dbReference>
<keyword evidence="19" id="KW-1185">Reference proteome</keyword>
<dbReference type="RefSeq" id="WP_029284581.1">
    <property type="nucleotide sequence ID" value="NZ_CANLZQ010000003.1"/>
</dbReference>
<dbReference type="STRING" id="246786.GS18_0213350"/>
<dbReference type="FunFam" id="3.20.20.120:FF:000001">
    <property type="entry name" value="Enolase"/>
    <property type="match status" value="1"/>
</dbReference>
<dbReference type="InterPro" id="IPR020810">
    <property type="entry name" value="Enolase_C"/>
</dbReference>
<dbReference type="SMART" id="SM01192">
    <property type="entry name" value="Enolase_C"/>
    <property type="match status" value="1"/>
</dbReference>
<dbReference type="GO" id="GO:0004634">
    <property type="term" value="F:phosphopyruvate hydratase activity"/>
    <property type="evidence" value="ECO:0007669"/>
    <property type="project" value="UniProtKB-UniRule"/>
</dbReference>
<keyword evidence="5 12" id="KW-0963">Cytoplasm</keyword>
<keyword evidence="10 12" id="KW-0456">Lyase</keyword>
<dbReference type="SFLD" id="SFLDG00178">
    <property type="entry name" value="enolase"/>
    <property type="match status" value="1"/>
</dbReference>
<protein>
    <recommendedName>
        <fullName evidence="4 12">Enolase</fullName>
        <ecNumber evidence="3 12">4.2.1.11</ecNumber>
    </recommendedName>
    <alternativeName>
        <fullName evidence="12">2-phospho-D-glycerate hydro-lyase</fullName>
    </alternativeName>
    <alternativeName>
        <fullName evidence="12">2-phosphoglycerate dehydratase</fullName>
    </alternativeName>
</protein>
<dbReference type="InterPro" id="IPR000941">
    <property type="entry name" value="Enolase"/>
</dbReference>
<dbReference type="SUPFAM" id="SSF54826">
    <property type="entry name" value="Enolase N-terminal domain-like"/>
    <property type="match status" value="1"/>
</dbReference>
<dbReference type="GO" id="GO:0006096">
    <property type="term" value="P:glycolytic process"/>
    <property type="evidence" value="ECO:0007669"/>
    <property type="project" value="UniProtKB-UniRule"/>
</dbReference>
<evidence type="ECO:0000256" key="15">
    <source>
        <dbReference type="PIRSR" id="PIRSR001400-3"/>
    </source>
</evidence>
<keyword evidence="9 12" id="KW-0324">Glycolysis</keyword>
<accession>A0A084GXK8</accession>
<feature type="active site" description="Proton acceptor" evidence="12 13">
    <location>
        <position position="339"/>
    </location>
</feature>
<keyword evidence="8 12" id="KW-0460">Magnesium</keyword>
<dbReference type="PANTHER" id="PTHR11902:SF1">
    <property type="entry name" value="ENOLASE"/>
    <property type="match status" value="1"/>
</dbReference>
<dbReference type="SMART" id="SM01193">
    <property type="entry name" value="Enolase_N"/>
    <property type="match status" value="1"/>
</dbReference>
<feature type="binding site" evidence="14">
    <location>
        <position position="390"/>
    </location>
    <ligand>
        <name>substrate</name>
    </ligand>
</feature>
<feature type="binding site" evidence="12">
    <location>
        <position position="369"/>
    </location>
    <ligand>
        <name>(2R)-2-phosphoglycerate</name>
        <dbReference type="ChEBI" id="CHEBI:58289"/>
    </ligand>
</feature>
<dbReference type="InterPro" id="IPR020811">
    <property type="entry name" value="Enolase_N"/>
</dbReference>
<dbReference type="InterPro" id="IPR036849">
    <property type="entry name" value="Enolase-like_C_sf"/>
</dbReference>
<comment type="function">
    <text evidence="12">Catalyzes the reversible conversion of 2-phosphoglycerate (2-PG) into phosphoenolpyruvate (PEP). It is essential for the degradation of carbohydrates via glycolysis.</text>
</comment>
<evidence type="ECO:0000256" key="6">
    <source>
        <dbReference type="ARBA" id="ARBA00022525"/>
    </source>
</evidence>
<dbReference type="OrthoDB" id="9804716at2"/>
<dbReference type="Pfam" id="PF03952">
    <property type="entry name" value="Enolase_N"/>
    <property type="match status" value="1"/>
</dbReference>
<comment type="caution">
    <text evidence="18">The sequence shown here is derived from an EMBL/GenBank/DDBJ whole genome shotgun (WGS) entry which is preliminary data.</text>
</comment>
<comment type="cofactor">
    <cofactor evidence="12">
        <name>Mg(2+)</name>
        <dbReference type="ChEBI" id="CHEBI:18420"/>
    </cofactor>
    <text evidence="12">Binds a second Mg(2+) ion via substrate during catalysis.</text>
</comment>
<dbReference type="PIRSF" id="PIRSF001400">
    <property type="entry name" value="Enolase"/>
    <property type="match status" value="1"/>
</dbReference>
<evidence type="ECO:0000256" key="1">
    <source>
        <dbReference type="ARBA" id="ARBA00005031"/>
    </source>
</evidence>
<feature type="binding site" evidence="14">
    <location>
        <position position="164"/>
    </location>
    <ligand>
        <name>substrate</name>
    </ligand>
</feature>
<organism evidence="18 19">
    <name type="scientific">Metabacillus indicus</name>
    <name type="common">Bacillus indicus</name>
    <dbReference type="NCBI Taxonomy" id="246786"/>
    <lineage>
        <taxon>Bacteria</taxon>
        <taxon>Bacillati</taxon>
        <taxon>Bacillota</taxon>
        <taxon>Bacilli</taxon>
        <taxon>Bacillales</taxon>
        <taxon>Bacillaceae</taxon>
        <taxon>Metabacillus</taxon>
    </lineage>
</organism>
<dbReference type="Gene3D" id="3.20.20.120">
    <property type="entry name" value="Enolase-like C-terminal domain"/>
    <property type="match status" value="1"/>
</dbReference>
<feature type="binding site" evidence="14">
    <location>
        <position position="155"/>
    </location>
    <ligand>
        <name>substrate</name>
    </ligand>
</feature>
<feature type="binding site" evidence="12 15">
    <location>
        <position position="314"/>
    </location>
    <ligand>
        <name>Mg(2+)</name>
        <dbReference type="ChEBI" id="CHEBI:18420"/>
    </ligand>
</feature>
<evidence type="ECO:0000256" key="8">
    <source>
        <dbReference type="ARBA" id="ARBA00022842"/>
    </source>
</evidence>
<feature type="binding site" evidence="14">
    <location>
        <position position="287"/>
    </location>
    <ligand>
        <name>substrate</name>
    </ligand>
</feature>
<evidence type="ECO:0000259" key="16">
    <source>
        <dbReference type="SMART" id="SM01192"/>
    </source>
</evidence>
<dbReference type="UniPathway" id="UPA00109">
    <property type="reaction ID" value="UER00187"/>
</dbReference>
<feature type="binding site" evidence="12">
    <location>
        <position position="339"/>
    </location>
    <ligand>
        <name>(2R)-2-phosphoglycerate</name>
        <dbReference type="ChEBI" id="CHEBI:58289"/>
    </ligand>
</feature>
<dbReference type="SUPFAM" id="SSF51604">
    <property type="entry name" value="Enolase C-terminal domain-like"/>
    <property type="match status" value="1"/>
</dbReference>
<gene>
    <name evidence="12 18" type="primary">eno</name>
    <name evidence="18" type="ORF">GS18_0213350</name>
</gene>
<dbReference type="InterPro" id="IPR029017">
    <property type="entry name" value="Enolase-like_N"/>
</dbReference>
<feature type="domain" description="Enolase N-terminal" evidence="17">
    <location>
        <begin position="4"/>
        <end position="134"/>
    </location>
</feature>
<evidence type="ECO:0000313" key="19">
    <source>
        <dbReference type="Proteomes" id="UP000028549"/>
    </source>
</evidence>
<dbReference type="EMBL" id="JNVC02000005">
    <property type="protein sequence ID" value="KEZ52070.1"/>
    <property type="molecule type" value="Genomic_DNA"/>
</dbReference>
<dbReference type="PROSITE" id="PS00164">
    <property type="entry name" value="ENOLASE"/>
    <property type="match status" value="1"/>
</dbReference>
<evidence type="ECO:0000256" key="5">
    <source>
        <dbReference type="ARBA" id="ARBA00022490"/>
    </source>
</evidence>
<reference evidence="18 19" key="1">
    <citation type="journal article" date="2005" name="Int. J. Syst. Evol. Microbiol.">
        <title>Bacillus cibi sp. nov., isolated from jeotgal, a traditional Korean fermented seafood.</title>
        <authorList>
            <person name="Yoon J.H."/>
            <person name="Lee C.H."/>
            <person name="Oh T.K."/>
        </authorList>
    </citation>
    <scope>NUCLEOTIDE SEQUENCE [LARGE SCALE GENOMIC DNA]</scope>
    <source>
        <strain evidence="18 19">DSM 16189</strain>
    </source>
</reference>
<dbReference type="SFLD" id="SFLDS00001">
    <property type="entry name" value="Enolase"/>
    <property type="match status" value="1"/>
</dbReference>
<evidence type="ECO:0000256" key="2">
    <source>
        <dbReference type="ARBA" id="ARBA00009604"/>
    </source>
</evidence>
<dbReference type="GO" id="GO:0000015">
    <property type="term" value="C:phosphopyruvate hydratase complex"/>
    <property type="evidence" value="ECO:0007669"/>
    <property type="project" value="InterPro"/>
</dbReference>
<dbReference type="GO" id="GO:0005576">
    <property type="term" value="C:extracellular region"/>
    <property type="evidence" value="ECO:0007669"/>
    <property type="project" value="UniProtKB-SubCell"/>
</dbReference>
<sequence length="430" mass="46486">MPYIVDVFAREVLDSRGNPTVEVEVHTETGAMGRALVPSGASTGEYEAVELRDGDKSRYLGKGVLNAVKNVNEVIAPELLGFDVTEQVAIDHLLIELDGMENKGKLGANAILGVSMAAARAAAEFLGLPLYQYLGGFNAKTLPVPMMNIINGGEHADNNVDIQEFMVMPVGAEDFHEALRMGAEIFHSLKSVLQGKGLNTAVGDEGGFAPNLGSNEEALQTIIEAIEKAGYKPGEQVMLAMDVAASEIFNKEDGKYHLTGEGVVKTSAEMVDFYEDLVSKYPIISIEDGLDENDWEGHKLLTERLGEKVQLVGDDLFVTNTKKLSEGIEKGISNSILIKVNQIGTLTETFDAIEMAKRAGYTAVISHRSGETEDSTIADIAVATNAGQIKTGAPSRTDRVAKYNQLLRIEDQLGDTAKYDGIHTFYNLKK</sequence>
<evidence type="ECO:0000256" key="3">
    <source>
        <dbReference type="ARBA" id="ARBA00012058"/>
    </source>
</evidence>
<feature type="binding site" evidence="12">
    <location>
        <position position="163"/>
    </location>
    <ligand>
        <name>(2R)-2-phosphoglycerate</name>
        <dbReference type="ChEBI" id="CHEBI:58289"/>
    </ligand>
</feature>
<feature type="binding site" evidence="14">
    <location>
        <begin position="366"/>
        <end position="369"/>
    </location>
    <ligand>
        <name>substrate</name>
    </ligand>
</feature>
<dbReference type="SFLD" id="SFLDF00002">
    <property type="entry name" value="enolase"/>
    <property type="match status" value="1"/>
</dbReference>
<dbReference type="InterPro" id="IPR020809">
    <property type="entry name" value="Enolase_CS"/>
</dbReference>
<dbReference type="Gene3D" id="3.30.390.10">
    <property type="entry name" value="Enolase-like, N-terminal domain"/>
    <property type="match status" value="1"/>
</dbReference>
<dbReference type="CDD" id="cd03313">
    <property type="entry name" value="enolase"/>
    <property type="match status" value="1"/>
</dbReference>
<evidence type="ECO:0000256" key="4">
    <source>
        <dbReference type="ARBA" id="ARBA00017068"/>
    </source>
</evidence>
<evidence type="ECO:0000256" key="7">
    <source>
        <dbReference type="ARBA" id="ARBA00022723"/>
    </source>
</evidence>
<dbReference type="FunFam" id="3.30.390.10:FF:000001">
    <property type="entry name" value="Enolase"/>
    <property type="match status" value="1"/>
</dbReference>